<proteinExistence type="predicted"/>
<gene>
    <name evidence="1" type="ORF">SDC9_140846</name>
</gene>
<reference evidence="1" key="1">
    <citation type="submission" date="2019-08" db="EMBL/GenBank/DDBJ databases">
        <authorList>
            <person name="Kucharzyk K."/>
            <person name="Murdoch R.W."/>
            <person name="Higgins S."/>
            <person name="Loffler F."/>
        </authorList>
    </citation>
    <scope>NUCLEOTIDE SEQUENCE</scope>
</reference>
<evidence type="ECO:0000313" key="1">
    <source>
        <dbReference type="EMBL" id="MPM93704.1"/>
    </source>
</evidence>
<sequence length="75" mass="8278">MSKFSFVQCELDYGTGNHRISMRGNIEELTHIQVLIANNLRAECLKLGLTDEQAKGVIVGGIEKFWGDPDVGGKE</sequence>
<comment type="caution">
    <text evidence="1">The sequence shown here is derived from an EMBL/GenBank/DDBJ whole genome shotgun (WGS) entry which is preliminary data.</text>
</comment>
<organism evidence="1">
    <name type="scientific">bioreactor metagenome</name>
    <dbReference type="NCBI Taxonomy" id="1076179"/>
    <lineage>
        <taxon>unclassified sequences</taxon>
        <taxon>metagenomes</taxon>
        <taxon>ecological metagenomes</taxon>
    </lineage>
</organism>
<accession>A0A645DW15</accession>
<dbReference type="EMBL" id="VSSQ01040452">
    <property type="protein sequence ID" value="MPM93704.1"/>
    <property type="molecule type" value="Genomic_DNA"/>
</dbReference>
<name>A0A645DW15_9ZZZZ</name>
<dbReference type="AlphaFoldDB" id="A0A645DW15"/>
<protein>
    <submittedName>
        <fullName evidence="1">Uncharacterized protein</fullName>
    </submittedName>
</protein>